<protein>
    <recommendedName>
        <fullName evidence="3">histidine kinase</fullName>
        <ecNumber evidence="3">2.7.13.3</ecNumber>
    </recommendedName>
</protein>
<dbReference type="InterPro" id="IPR003594">
    <property type="entry name" value="HATPase_dom"/>
</dbReference>
<evidence type="ECO:0000256" key="2">
    <source>
        <dbReference type="ARBA" id="ARBA00004651"/>
    </source>
</evidence>
<keyword evidence="6" id="KW-0808">Transferase</keyword>
<dbReference type="InterPro" id="IPR003661">
    <property type="entry name" value="HisK_dim/P_dom"/>
</dbReference>
<reference evidence="17 18" key="1">
    <citation type="submission" date="2020-08" db="EMBL/GenBank/DDBJ databases">
        <title>Genome public.</title>
        <authorList>
            <person name="Liu C."/>
            <person name="Sun Q."/>
        </authorList>
    </citation>
    <scope>NUCLEOTIDE SEQUENCE [LARGE SCALE GENOMIC DNA]</scope>
    <source>
        <strain evidence="17 18">NSJ-10</strain>
    </source>
</reference>
<feature type="transmembrane region" description="Helical" evidence="15">
    <location>
        <begin position="274"/>
        <end position="296"/>
    </location>
</feature>
<dbReference type="InterPro" id="IPR050398">
    <property type="entry name" value="HssS/ArlS-like"/>
</dbReference>
<keyword evidence="13 15" id="KW-0472">Membrane</keyword>
<feature type="region of interest" description="Disordered" evidence="14">
    <location>
        <begin position="1"/>
        <end position="20"/>
    </location>
</feature>
<dbReference type="Proteomes" id="UP000615234">
    <property type="component" value="Unassembled WGS sequence"/>
</dbReference>
<keyword evidence="8" id="KW-0547">Nucleotide-binding</keyword>
<dbReference type="RefSeq" id="WP_182427471.1">
    <property type="nucleotide sequence ID" value="NZ_JACOOX010000003.1"/>
</dbReference>
<evidence type="ECO:0000313" key="18">
    <source>
        <dbReference type="Proteomes" id="UP000615234"/>
    </source>
</evidence>
<keyword evidence="12" id="KW-0902">Two-component regulatory system</keyword>
<keyword evidence="4" id="KW-1003">Cell membrane</keyword>
<evidence type="ECO:0000256" key="1">
    <source>
        <dbReference type="ARBA" id="ARBA00000085"/>
    </source>
</evidence>
<dbReference type="GO" id="GO:0005886">
    <property type="term" value="C:plasma membrane"/>
    <property type="evidence" value="ECO:0007669"/>
    <property type="project" value="UniProtKB-SubCell"/>
</dbReference>
<dbReference type="EC" id="2.7.13.3" evidence="3"/>
<comment type="subcellular location">
    <subcellularLocation>
        <location evidence="2">Cell membrane</location>
        <topology evidence="2">Multi-pass membrane protein</topology>
    </subcellularLocation>
</comment>
<keyword evidence="9 17" id="KW-0418">Kinase</keyword>
<dbReference type="InterPro" id="IPR005467">
    <property type="entry name" value="His_kinase_dom"/>
</dbReference>
<feature type="compositionally biased region" description="Basic and acidic residues" evidence="14">
    <location>
        <begin position="141"/>
        <end position="152"/>
    </location>
</feature>
<name>A0A8I0DUS9_9FIRM</name>
<dbReference type="Pfam" id="PF00512">
    <property type="entry name" value="HisKA"/>
    <property type="match status" value="1"/>
</dbReference>
<evidence type="ECO:0000256" key="5">
    <source>
        <dbReference type="ARBA" id="ARBA00022553"/>
    </source>
</evidence>
<evidence type="ECO:0000256" key="14">
    <source>
        <dbReference type="SAM" id="MobiDB-lite"/>
    </source>
</evidence>
<dbReference type="InterPro" id="IPR036097">
    <property type="entry name" value="HisK_dim/P_sf"/>
</dbReference>
<evidence type="ECO:0000256" key="12">
    <source>
        <dbReference type="ARBA" id="ARBA00023012"/>
    </source>
</evidence>
<dbReference type="PROSITE" id="PS50109">
    <property type="entry name" value="HIS_KIN"/>
    <property type="match status" value="1"/>
</dbReference>
<dbReference type="AlphaFoldDB" id="A0A8I0DUS9"/>
<evidence type="ECO:0000256" key="15">
    <source>
        <dbReference type="SAM" id="Phobius"/>
    </source>
</evidence>
<dbReference type="SUPFAM" id="SSF47384">
    <property type="entry name" value="Homodimeric domain of signal transducing histidine kinase"/>
    <property type="match status" value="1"/>
</dbReference>
<evidence type="ECO:0000313" key="17">
    <source>
        <dbReference type="EMBL" id="MBC5662622.1"/>
    </source>
</evidence>
<dbReference type="PANTHER" id="PTHR45528">
    <property type="entry name" value="SENSOR HISTIDINE KINASE CPXA"/>
    <property type="match status" value="1"/>
</dbReference>
<evidence type="ECO:0000256" key="8">
    <source>
        <dbReference type="ARBA" id="ARBA00022741"/>
    </source>
</evidence>
<dbReference type="PANTHER" id="PTHR45528:SF1">
    <property type="entry name" value="SENSOR HISTIDINE KINASE CPXA"/>
    <property type="match status" value="1"/>
</dbReference>
<dbReference type="SMART" id="SM00388">
    <property type="entry name" value="HisKA"/>
    <property type="match status" value="1"/>
</dbReference>
<dbReference type="Gene3D" id="1.10.287.130">
    <property type="match status" value="1"/>
</dbReference>
<dbReference type="EMBL" id="JACOOX010000003">
    <property type="protein sequence ID" value="MBC5662622.1"/>
    <property type="molecule type" value="Genomic_DNA"/>
</dbReference>
<evidence type="ECO:0000256" key="7">
    <source>
        <dbReference type="ARBA" id="ARBA00022692"/>
    </source>
</evidence>
<accession>A0A8I0DUS9</accession>
<evidence type="ECO:0000256" key="9">
    <source>
        <dbReference type="ARBA" id="ARBA00022777"/>
    </source>
</evidence>
<dbReference type="GO" id="GO:0005524">
    <property type="term" value="F:ATP binding"/>
    <property type="evidence" value="ECO:0007669"/>
    <property type="project" value="UniProtKB-KW"/>
</dbReference>
<evidence type="ECO:0000256" key="11">
    <source>
        <dbReference type="ARBA" id="ARBA00022989"/>
    </source>
</evidence>
<evidence type="ECO:0000256" key="4">
    <source>
        <dbReference type="ARBA" id="ARBA00022475"/>
    </source>
</evidence>
<organism evidence="17 18">
    <name type="scientific">Coprococcus hominis</name>
    <name type="common">ex Liu et al. 2022</name>
    <dbReference type="NCBI Taxonomy" id="2763039"/>
    <lineage>
        <taxon>Bacteria</taxon>
        <taxon>Bacillati</taxon>
        <taxon>Bacillota</taxon>
        <taxon>Clostridia</taxon>
        <taxon>Lachnospirales</taxon>
        <taxon>Lachnospiraceae</taxon>
        <taxon>Coprococcus</taxon>
    </lineage>
</organism>
<dbReference type="SMART" id="SM00387">
    <property type="entry name" value="HATPase_c"/>
    <property type="match status" value="1"/>
</dbReference>
<gene>
    <name evidence="17" type="ORF">H8S09_06885</name>
</gene>
<keyword evidence="7 15" id="KW-0812">Transmembrane</keyword>
<evidence type="ECO:0000256" key="3">
    <source>
        <dbReference type="ARBA" id="ARBA00012438"/>
    </source>
</evidence>
<evidence type="ECO:0000256" key="13">
    <source>
        <dbReference type="ARBA" id="ARBA00023136"/>
    </source>
</evidence>
<keyword evidence="10" id="KW-0067">ATP-binding</keyword>
<keyword evidence="18" id="KW-1185">Reference proteome</keyword>
<comment type="catalytic activity">
    <reaction evidence="1">
        <text>ATP + protein L-histidine = ADP + protein N-phospho-L-histidine.</text>
        <dbReference type="EC" id="2.7.13.3"/>
    </reaction>
</comment>
<dbReference type="Gene3D" id="3.30.565.10">
    <property type="entry name" value="Histidine kinase-like ATPase, C-terminal domain"/>
    <property type="match status" value="1"/>
</dbReference>
<comment type="caution">
    <text evidence="17">The sequence shown here is derived from an EMBL/GenBank/DDBJ whole genome shotgun (WGS) entry which is preliminary data.</text>
</comment>
<dbReference type="GO" id="GO:0000155">
    <property type="term" value="F:phosphorelay sensor kinase activity"/>
    <property type="evidence" value="ECO:0007669"/>
    <property type="project" value="InterPro"/>
</dbReference>
<feature type="region of interest" description="Disordered" evidence="14">
    <location>
        <begin position="123"/>
        <end position="152"/>
    </location>
</feature>
<sequence length="519" mass="59475">MKKNKKNDKKRNALLSERQKRKRQKIKRKWIWISSGIIAVSIILYLLVIGYYRNQVNLELKEYFQVSTNSVSAGLAECQEDIAGMTDIEEARNRIQEIFAEENTPYFLTAVYRRHLESSDAVDNIEEKDGVNAADENQETETTKHTDENDTEKLEQQVQDIEDDMEQMQSEVQMYSPIMPSFRQVVQNADAGEFAWSLHGRVDDANQYSKTSRYLLAKMETYGAHPADITESISGCLGGNYYFKSQYVVFDNDIYYIVSAMYADPFGWHTEGIWLFYGGIAVVFLIIIATILTAFISCRRTFSQMEDAERKETVITALAHDVKSPLMAISGYAENLKQLNQTGECRHYIDVILENTSYMNELLCQLSEYIKLGKMEALQTESVSIEQIWEPLQERYQNLLDEKGLEVRMSGNCTVKGDPLMLSHMLENLFVNAIKYSLKGSVIRLVLKEDHLILSNPMEQPITTDPEELWKPFVKGDEARTGRSGSGIGLSIVQEIMQIFGYHGSLKTEDGEFEIMIYF</sequence>
<evidence type="ECO:0000256" key="10">
    <source>
        <dbReference type="ARBA" id="ARBA00022840"/>
    </source>
</evidence>
<feature type="domain" description="Histidine kinase" evidence="16">
    <location>
        <begin position="317"/>
        <end position="519"/>
    </location>
</feature>
<keyword evidence="5" id="KW-0597">Phosphoprotein</keyword>
<dbReference type="CDD" id="cd00082">
    <property type="entry name" value="HisKA"/>
    <property type="match status" value="1"/>
</dbReference>
<evidence type="ECO:0000259" key="16">
    <source>
        <dbReference type="PROSITE" id="PS50109"/>
    </source>
</evidence>
<keyword evidence="11 15" id="KW-1133">Transmembrane helix</keyword>
<dbReference type="SUPFAM" id="SSF55874">
    <property type="entry name" value="ATPase domain of HSP90 chaperone/DNA topoisomerase II/histidine kinase"/>
    <property type="match status" value="1"/>
</dbReference>
<evidence type="ECO:0000256" key="6">
    <source>
        <dbReference type="ARBA" id="ARBA00022679"/>
    </source>
</evidence>
<dbReference type="InterPro" id="IPR036890">
    <property type="entry name" value="HATPase_C_sf"/>
</dbReference>
<dbReference type="Pfam" id="PF02518">
    <property type="entry name" value="HATPase_c"/>
    <property type="match status" value="1"/>
</dbReference>
<proteinExistence type="predicted"/>
<feature type="transmembrane region" description="Helical" evidence="15">
    <location>
        <begin position="30"/>
        <end position="52"/>
    </location>
</feature>